<comment type="caution">
    <text evidence="3">The sequence shown here is derived from an EMBL/GenBank/DDBJ whole genome shotgun (WGS) entry which is preliminary data.</text>
</comment>
<feature type="region of interest" description="Disordered" evidence="1">
    <location>
        <begin position="652"/>
        <end position="680"/>
    </location>
</feature>
<feature type="domain" description="DNA-directed DNA polymerase family A palm" evidence="2">
    <location>
        <begin position="1073"/>
        <end position="1363"/>
    </location>
</feature>
<dbReference type="Gene3D" id="1.10.150.20">
    <property type="entry name" value="5' to 3' exonuclease, C-terminal subdomain"/>
    <property type="match status" value="1"/>
</dbReference>
<dbReference type="SUPFAM" id="SSF56672">
    <property type="entry name" value="DNA/RNA polymerases"/>
    <property type="match status" value="1"/>
</dbReference>
<feature type="compositionally biased region" description="Basic and acidic residues" evidence="1">
    <location>
        <begin position="270"/>
        <end position="282"/>
    </location>
</feature>
<dbReference type="PANTHER" id="PTHR10133:SF62">
    <property type="entry name" value="DNA POLYMERASE THETA"/>
    <property type="match status" value="1"/>
</dbReference>
<feature type="compositionally biased region" description="Basic and acidic residues" evidence="1">
    <location>
        <begin position="555"/>
        <end position="566"/>
    </location>
</feature>
<dbReference type="GO" id="GO:0003677">
    <property type="term" value="F:DNA binding"/>
    <property type="evidence" value="ECO:0007669"/>
    <property type="project" value="InterPro"/>
</dbReference>
<dbReference type="Pfam" id="PF00476">
    <property type="entry name" value="DNA_pol_A"/>
    <property type="match status" value="1"/>
</dbReference>
<feature type="compositionally biased region" description="Polar residues" evidence="1">
    <location>
        <begin position="125"/>
        <end position="156"/>
    </location>
</feature>
<dbReference type="SMART" id="SM00482">
    <property type="entry name" value="POLAc"/>
    <property type="match status" value="1"/>
</dbReference>
<dbReference type="Gene3D" id="1.20.1060.10">
    <property type="entry name" value="Taq DNA Polymerase, Chain T, domain 4"/>
    <property type="match status" value="1"/>
</dbReference>
<dbReference type="Proteomes" id="UP000747399">
    <property type="component" value="Unassembled WGS sequence"/>
</dbReference>
<feature type="region of interest" description="Disordered" evidence="1">
    <location>
        <begin position="372"/>
        <end position="426"/>
    </location>
</feature>
<dbReference type="GO" id="GO:0006302">
    <property type="term" value="P:double-strand break repair"/>
    <property type="evidence" value="ECO:0007669"/>
    <property type="project" value="TreeGrafter"/>
</dbReference>
<accession>A0A8J4BIF2</accession>
<reference evidence="3" key="1">
    <citation type="journal article" date="2021" name="Proc. Natl. Acad. Sci. U.S.A.">
        <title>Three genomes in the algal genus Volvox reveal the fate of a haploid sex-determining region after a transition to homothallism.</title>
        <authorList>
            <person name="Yamamoto K."/>
            <person name="Hamaji T."/>
            <person name="Kawai-Toyooka H."/>
            <person name="Matsuzaki R."/>
            <person name="Takahashi F."/>
            <person name="Nishimura Y."/>
            <person name="Kawachi M."/>
            <person name="Noguchi H."/>
            <person name="Minakuchi Y."/>
            <person name="Umen J.G."/>
            <person name="Toyoda A."/>
            <person name="Nozaki H."/>
        </authorList>
    </citation>
    <scope>NUCLEOTIDE SEQUENCE</scope>
    <source>
        <strain evidence="3">NIES-3780</strain>
    </source>
</reference>
<feature type="region of interest" description="Disordered" evidence="1">
    <location>
        <begin position="537"/>
        <end position="572"/>
    </location>
</feature>
<dbReference type="PANTHER" id="PTHR10133">
    <property type="entry name" value="DNA POLYMERASE I"/>
    <property type="match status" value="1"/>
</dbReference>
<evidence type="ECO:0000313" key="3">
    <source>
        <dbReference type="EMBL" id="GIL61836.1"/>
    </source>
</evidence>
<proteinExistence type="predicted"/>
<feature type="region of interest" description="Disordered" evidence="1">
    <location>
        <begin position="169"/>
        <end position="212"/>
    </location>
</feature>
<organism evidence="3 4">
    <name type="scientific">Volvox africanus</name>
    <dbReference type="NCBI Taxonomy" id="51714"/>
    <lineage>
        <taxon>Eukaryota</taxon>
        <taxon>Viridiplantae</taxon>
        <taxon>Chlorophyta</taxon>
        <taxon>core chlorophytes</taxon>
        <taxon>Chlorophyceae</taxon>
        <taxon>CS clade</taxon>
        <taxon>Chlamydomonadales</taxon>
        <taxon>Volvocaceae</taxon>
        <taxon>Volvox</taxon>
    </lineage>
</organism>
<feature type="compositionally biased region" description="Low complexity" evidence="1">
    <location>
        <begin position="199"/>
        <end position="212"/>
    </location>
</feature>
<sequence length="1412" mass="148899">MADTSQLLAFRPRCRPPAPSAVNSWAVVNINVHLEQTAHQAAVVNFTHLRNALIDARHVLGEPEVVDGDGSGLFPAGAGRGDHAWRMPQPTPGPSPVVGMPAPESAHLPSMQKRLPAGPHHGRAAQTTTPPNLGGLNSRNQLEGQLNMSPSGTHVGTHSALKQLLVAETKQLERPSNTPSVMPASEVRRPSHQQHFEQRAQPPASRPAAAPPITRRRGLGLQAAPSSEWDLEFDQDLLEGLDGEMEMNPDGERTRPSHDPNSSTGQVARETADPSRRQEGHHQQQQRDYQQQWPLHKSVTVAAGSAGRQPADVGRRNSGELKQAVLVPGGRCALPPPPQLGEAWKAARPGGRVIAASTIAVEQQHQQRCVRSSASLQGQAQGTQAALGATARGKRPRGDEHGDEAAPLPPRGGGVDGKCAKKKAGGKDADGEAAEALLLPQLQLLCEALEGPEVGSGAAAVREVSELGVASELRGDISRSHLLLAGLLVAVSEGPVYQFASNMQSVSKPQREMLLKARRLLAKHPAASAAFNVREEAPGAAATAGEHGGSSSLHTDVEGSRSESRSRLGSGVQASEHLERCVGFCVMCLDERMCKELLGDSRGCSAITIGGGTIEAVGSAAGGDATGGGGGGGPGCVKMYLLPTALWPPPEARPAPWSGLGGRASAGSSGPQSLPPTAGPRLSHPTLLSLLDDVLVRAPCPVLCCNAKALLREAMSQGWRSPPPQQLRLIDPCVLAWMEAPQLAQRDEKEIEGYSIDTLCPRYGISLQPPQNRNAASCSAVTGLPSPPLAEGPLARLRRSLLATAKLFEAVRVRVQPWLRPQAVQVEMQVMAVLARMEALGIAVDAADLSRKAAAVRRRMEALSATASALLGGRPLNLGSSVQLAGVLYEELKLPPPVPQGQRDAATGPGKDRNGRLRTHHSTDEAALKQISHLHPLPALVLQYRSLQNVLSKWLEPEWLPPLLARSGTARAVALAIPSRTREALPRLSCCWNQTATATGRLSSSAPNMQAVTRYEVMVQIEDEDAAAATAGTAKVLEIPIAGGTTGSADGAAGRKPSGGGNGIEMEARQQGGRSIAIVARNAFVAPAGRLLVAADYSQIELRLLAHLSGDLRLQELLKMGQNRSGGADAFRLIAAAWLRPGTAAADISSRDREQVKRVIYGIIYGMTPQGLAQQLAEHGVGLEEAVALRASFLRHFGGVQAFITSSLHQARRQGYVTTGILGRRRPITGVTSTDPRVRVEAERKVVNSIVQGSAADLVKCAMCMWAASNHPDAQQAAILPTCKNRDQAPGRGRDPTTGIGKAQLSTAALISSHIPVELAARAPPAPANPSATGGGTAVSVNIDAELVAQIHDELIFEVDARPEVVRRLVVAVRAIMCDAVALKVPLLIKVAAGQRWGELQELPADFGEETS</sequence>
<feature type="region of interest" description="Disordered" evidence="1">
    <location>
        <begin position="113"/>
        <end position="157"/>
    </location>
</feature>
<evidence type="ECO:0000256" key="1">
    <source>
        <dbReference type="SAM" id="MobiDB-lite"/>
    </source>
</evidence>
<protein>
    <recommendedName>
        <fullName evidence="2">DNA-directed DNA polymerase family A palm domain-containing protein</fullName>
    </recommendedName>
</protein>
<dbReference type="Gene3D" id="3.30.70.370">
    <property type="match status" value="2"/>
</dbReference>
<feature type="compositionally biased region" description="Basic and acidic residues" evidence="1">
    <location>
        <begin position="186"/>
        <end position="198"/>
    </location>
</feature>
<feature type="compositionally biased region" description="Low complexity" evidence="1">
    <location>
        <begin position="538"/>
        <end position="552"/>
    </location>
</feature>
<dbReference type="EMBL" id="BNCO01000048">
    <property type="protein sequence ID" value="GIL61836.1"/>
    <property type="molecule type" value="Genomic_DNA"/>
</dbReference>
<dbReference type="InterPro" id="IPR043502">
    <property type="entry name" value="DNA/RNA_pol_sf"/>
</dbReference>
<feature type="compositionally biased region" description="Basic and acidic residues" evidence="1">
    <location>
        <begin position="910"/>
        <end position="920"/>
    </location>
</feature>
<feature type="region of interest" description="Disordered" evidence="1">
    <location>
        <begin position="242"/>
        <end position="293"/>
    </location>
</feature>
<evidence type="ECO:0000313" key="4">
    <source>
        <dbReference type="Proteomes" id="UP000747399"/>
    </source>
</evidence>
<dbReference type="InterPro" id="IPR002298">
    <property type="entry name" value="DNA_polymerase_A"/>
</dbReference>
<dbReference type="GO" id="GO:0003887">
    <property type="term" value="F:DNA-directed DNA polymerase activity"/>
    <property type="evidence" value="ECO:0007669"/>
    <property type="project" value="InterPro"/>
</dbReference>
<evidence type="ECO:0000259" key="2">
    <source>
        <dbReference type="SMART" id="SM00482"/>
    </source>
</evidence>
<gene>
    <name evidence="3" type="ORF">Vafri_16252</name>
</gene>
<name>A0A8J4BIF2_9CHLO</name>
<feature type="region of interest" description="Disordered" evidence="1">
    <location>
        <begin position="895"/>
        <end position="920"/>
    </location>
</feature>
<keyword evidence="4" id="KW-1185">Reference proteome</keyword>
<dbReference type="InterPro" id="IPR001098">
    <property type="entry name" value="DNA-dir_DNA_pol_A_palm_dom"/>
</dbReference>
<feature type="compositionally biased region" description="Low complexity" evidence="1">
    <location>
        <begin position="372"/>
        <end position="391"/>
    </location>
</feature>
<dbReference type="GO" id="GO:0006261">
    <property type="term" value="P:DNA-templated DNA replication"/>
    <property type="evidence" value="ECO:0007669"/>
    <property type="project" value="InterPro"/>
</dbReference>